<evidence type="ECO:0000256" key="2">
    <source>
        <dbReference type="SAM" id="MobiDB-lite"/>
    </source>
</evidence>
<dbReference type="PATRIC" id="fig|1310613.3.peg.2330"/>
<name>A0A009I3W1_ACIB9</name>
<dbReference type="AlphaFoldDB" id="A0A009I3W1"/>
<evidence type="ECO:0000313" key="5">
    <source>
        <dbReference type="Proteomes" id="UP000020595"/>
    </source>
</evidence>
<dbReference type="Proteomes" id="UP000020595">
    <property type="component" value="Unassembled WGS sequence"/>
</dbReference>
<dbReference type="InterPro" id="IPR013491">
    <property type="entry name" value="Tape_meas_N"/>
</dbReference>
<dbReference type="EMBL" id="JEWH01000030">
    <property type="protein sequence ID" value="EXB05211.1"/>
    <property type="molecule type" value="Genomic_DNA"/>
</dbReference>
<accession>A0A009I3W1</accession>
<proteinExistence type="predicted"/>
<feature type="region of interest" description="Disordered" evidence="2">
    <location>
        <begin position="653"/>
        <end position="680"/>
    </location>
</feature>
<keyword evidence="1" id="KW-0175">Coiled coil</keyword>
<gene>
    <name evidence="4" type="ORF">J512_2421</name>
</gene>
<dbReference type="NCBIfam" id="TIGR02675">
    <property type="entry name" value="tape_meas_nterm"/>
    <property type="match status" value="1"/>
</dbReference>
<reference evidence="4 5" key="1">
    <citation type="submission" date="2014-02" db="EMBL/GenBank/DDBJ databases">
        <title>Comparative genomics and transcriptomics to identify genetic mechanisms underlying the emergence of carbapenem resistant Acinetobacter baumannii (CRAb).</title>
        <authorList>
            <person name="Harris A.D."/>
            <person name="Johnson K.J."/>
            <person name="George J."/>
            <person name="Shefchek K."/>
            <person name="Daugherty S.C."/>
            <person name="Parankush S."/>
            <person name="Sadzewicz L."/>
            <person name="Tallon L."/>
            <person name="Sengamalay N."/>
            <person name="Hazen T.H."/>
            <person name="Rasko D.A."/>
        </authorList>
    </citation>
    <scope>NUCLEOTIDE SEQUENCE [LARGE SCALE GENOMIC DNA]</scope>
    <source>
        <strain evidence="4 5">1295743</strain>
    </source>
</reference>
<feature type="coiled-coil region" evidence="1">
    <location>
        <begin position="414"/>
        <end position="470"/>
    </location>
</feature>
<feature type="compositionally biased region" description="Low complexity" evidence="2">
    <location>
        <begin position="658"/>
        <end position="674"/>
    </location>
</feature>
<comment type="caution">
    <text evidence="4">The sequence shown here is derived from an EMBL/GenBank/DDBJ whole genome shotgun (WGS) entry which is preliminary data.</text>
</comment>
<dbReference type="Pfam" id="PF20155">
    <property type="entry name" value="TMP_3"/>
    <property type="match status" value="1"/>
</dbReference>
<evidence type="ECO:0000259" key="3">
    <source>
        <dbReference type="Pfam" id="PF20155"/>
    </source>
</evidence>
<dbReference type="RefSeq" id="WP_032051281.1">
    <property type="nucleotide sequence ID" value="NZ_JEWH01000030.1"/>
</dbReference>
<evidence type="ECO:0000256" key="1">
    <source>
        <dbReference type="SAM" id="Coils"/>
    </source>
</evidence>
<evidence type="ECO:0000313" key="4">
    <source>
        <dbReference type="EMBL" id="EXB05211.1"/>
    </source>
</evidence>
<sequence length="1149" mass="125099">MAQESRLVIVIDAKNAERNARNLGNELDSIERKGDFATKSMDALSVATRQLAGYMAGLVTVGAAVSKMDTYTSIQNQLKLVTDGQNQLNTAMDNTFEIAQRSRSSWESTATVYQKLAMNAKDVGLAQEDIGRLTETISKGIALSGATATQADAAIMQLGQALGGGALRGDEFNSVMENGYGLMQLIAKGMNVPIGQLKSMAENGELTSEKVTKALLKMSDEADKQFGKTDSTIGQSLGLLSNSLTQFIGEAGRSSGAAQVLSGSIEGLANNFELLADGAVVLGIGAITKAIISKTVAVQSDLIASAAQKVADQAQKQDALVLTTLKVNEAKAHLANVQATNAETQAKFGATAANARYKIASDAVTQAVIAQTAAQNALNKATSVGSKIFGLVGGWAGVLTIGVTALAAGYMYMQDRTEKANQKLKEQAEVANQAAEELRKLHGVEKQSAINDMTAALEAQNKALHDAELAAGAALIDIQNFAQGNVEVTKISNEARLGTISYTEALRRLNGMSIPPDLYNALKKQVEGYDQAYFSGVKLVDGLKAVGIEAKLQGNAAQNAANQNNIHANSLDGVAGAANNATNALSDYLKKLQQSTFKTELSNKLIGNYGFDPERAKAFAEAYVQNGNKISAQDAKIIDQNLAANRKLQASEEAVAQAKRNSAAAARKSNSESSKANREAIKEANEAKRLFEEQARLRDQFADSYAPKLTQIENDLQRELAEIRKANFGNEEKDYIAKATARAELNKELYLRELTYEINQFHWSEEQKLKYSYETKQMQIKEGTELTDDLKQIRLDALKQEYDQEVGMIQLAQEQRLFQTQQSYMHEVDAMRERYRLEREEISKTVRDPKQRSKLLNASARAEDNEYEGRRRDAFQNYQAMSASMGGFQEYYNLDKELEDRRKTIDDALKWNNISEEEARQSNLAAEKDYLLKRAKLNSYYGEQITGSMVGMLEAAGDKQSAIYKAMFTANKAFAIAQSLISIQAGIAQAANNPFPYNLVAMASVAAETASIVGNIQSVAGIFHGGKDYVPKEATYLLDKGERVVSPRQNQDLTNFLASQREMNQYNAINSGQSFGSSGATVLEPIVNVYVMEGQTADVTRNDDGSLDVRIRQIAGEVAEQVFLQGIQNPNSRISKAFKQNYNATPRRQ</sequence>
<organism evidence="4 5">
    <name type="scientific">Acinetobacter baumannii (strain 1295743)</name>
    <dbReference type="NCBI Taxonomy" id="1310613"/>
    <lineage>
        <taxon>Bacteria</taxon>
        <taxon>Pseudomonadati</taxon>
        <taxon>Pseudomonadota</taxon>
        <taxon>Gammaproteobacteria</taxon>
        <taxon>Moraxellales</taxon>
        <taxon>Moraxellaceae</taxon>
        <taxon>Acinetobacter</taxon>
        <taxon>Acinetobacter calcoaceticus/baumannii complex</taxon>
    </lineage>
</organism>
<feature type="domain" description="Tape measure protein N-terminal" evidence="3">
    <location>
        <begin position="63"/>
        <end position="251"/>
    </location>
</feature>
<protein>
    <submittedName>
        <fullName evidence="4">Tape measure domain protein</fullName>
    </submittedName>
</protein>